<dbReference type="SUPFAM" id="SSF51556">
    <property type="entry name" value="Metallo-dependent hydrolases"/>
    <property type="match status" value="1"/>
</dbReference>
<dbReference type="AlphaFoldDB" id="A0A9J9H8U6"/>
<protein>
    <submittedName>
        <fullName evidence="3">Amidohydrolase</fullName>
    </submittedName>
</protein>
<dbReference type="CDD" id="cd01299">
    <property type="entry name" value="Met_dep_hydrolase_A"/>
    <property type="match status" value="1"/>
</dbReference>
<evidence type="ECO:0000256" key="1">
    <source>
        <dbReference type="SAM" id="SignalP"/>
    </source>
</evidence>
<keyword evidence="4" id="KW-1185">Reference proteome</keyword>
<dbReference type="Proteomes" id="UP000001989">
    <property type="component" value="Chromosome"/>
</dbReference>
<dbReference type="OrthoDB" id="9782972at2"/>
<dbReference type="InterPro" id="IPR006680">
    <property type="entry name" value="Amidohydro-rel"/>
</dbReference>
<dbReference type="InterPro" id="IPR057744">
    <property type="entry name" value="OTAase-like"/>
</dbReference>
<dbReference type="PANTHER" id="PTHR43135:SF3">
    <property type="entry name" value="ALPHA-D-RIBOSE 1-METHYLPHOSPHONATE 5-TRIPHOSPHATE DIPHOSPHATASE"/>
    <property type="match status" value="1"/>
</dbReference>
<evidence type="ECO:0000313" key="4">
    <source>
        <dbReference type="Proteomes" id="UP000001989"/>
    </source>
</evidence>
<dbReference type="EMBL" id="CP000699">
    <property type="protein sequence ID" value="ABQ67048.1"/>
    <property type="molecule type" value="Genomic_DNA"/>
</dbReference>
<feature type="signal peptide" evidence="1">
    <location>
        <begin position="1"/>
        <end position="21"/>
    </location>
</feature>
<accession>A0A9J9H8U6</accession>
<organism evidence="3 4">
    <name type="scientific">Rhizorhabdus wittichii (strain DSM 6014 / CCUG 31198 / JCM 15750 / NBRC 105917 / EY 4224 / RW1)</name>
    <name type="common">Sphingomonas wittichii</name>
    <dbReference type="NCBI Taxonomy" id="392499"/>
    <lineage>
        <taxon>Bacteria</taxon>
        <taxon>Pseudomonadati</taxon>
        <taxon>Pseudomonadota</taxon>
        <taxon>Alphaproteobacteria</taxon>
        <taxon>Sphingomonadales</taxon>
        <taxon>Sphingomonadaceae</taxon>
        <taxon>Rhizorhabdus</taxon>
    </lineage>
</organism>
<gene>
    <name evidence="3" type="ordered locus">Swit_0681</name>
</gene>
<dbReference type="SUPFAM" id="SSF51338">
    <property type="entry name" value="Composite domain of metallo-dependent hydrolases"/>
    <property type="match status" value="1"/>
</dbReference>
<dbReference type="Pfam" id="PF01979">
    <property type="entry name" value="Amidohydro_1"/>
    <property type="match status" value="1"/>
</dbReference>
<keyword evidence="1" id="KW-0732">Signal</keyword>
<name>A0A9J9H8U6_RHIWR</name>
<dbReference type="InterPro" id="IPR051781">
    <property type="entry name" value="Metallo-dep_Hydrolase"/>
</dbReference>
<feature type="chain" id="PRO_5039952123" evidence="1">
    <location>
        <begin position="22"/>
        <end position="432"/>
    </location>
</feature>
<dbReference type="Gene3D" id="3.20.20.140">
    <property type="entry name" value="Metal-dependent hydrolases"/>
    <property type="match status" value="1"/>
</dbReference>
<dbReference type="Gene3D" id="2.30.40.10">
    <property type="entry name" value="Urease, subunit C, domain 1"/>
    <property type="match status" value="1"/>
</dbReference>
<reference evidence="3 4" key="1">
    <citation type="journal article" date="2010" name="J. Bacteriol.">
        <title>Genome sequence of the dioxin-mineralizing bacterium Sphingomonas wittichii RW1.</title>
        <authorList>
            <person name="Miller T.R."/>
            <person name="Delcher A.L."/>
            <person name="Salzberg S.L."/>
            <person name="Saunders E."/>
            <person name="Detter J.C."/>
            <person name="Halden R.U."/>
        </authorList>
    </citation>
    <scope>NUCLEOTIDE SEQUENCE [LARGE SCALE GENOMIC DNA]</scope>
    <source>
        <strain evidence="4">DSM 6014 / CCUG 31198 / JCM 15750 / NBRC 105917 / EY 4224 / RW1</strain>
    </source>
</reference>
<dbReference type="KEGG" id="swi:Swit_0681"/>
<dbReference type="InterPro" id="IPR011059">
    <property type="entry name" value="Metal-dep_hydrolase_composite"/>
</dbReference>
<sequence>MRLRHLAALSIGIAAWTMAVAAEARDVVVHAGRLIDGVTAKPRDKVSILIHDDRITAVQPGFVTPAGAEVVDLSRQTVLPGLIDVHTHLGDPRRGNSIVGRVTRTGFDSAYGAIPGYRAMLHAGFTTVRNLGADTELVVALRRAVKDGLVEGPRMYTSGRMMGPTGGHSDPHNGLDPELDHAGWEDAVIDGPVEAAKAVRKRNREGADLIKIMPSGGVLSENDNPEHTLMTDEEISAVVSTAHALGMKVAAHAHGADAIERSARLGVDSIEHGTFVNPAGIAAMKAHGTYLVPTFLIADQMLRRANEHPEMMTPSTLAKTKWIGPLTAENNMKAYRAGVKLAFGTDTSEGENARQFGLMVAAGISPGDAILAATGNAADLLGHADDVGTIQAGRYADIVAVPGDPLTDIALMEKVDFVMKGGTIVVGGGAGR</sequence>
<evidence type="ECO:0000313" key="3">
    <source>
        <dbReference type="EMBL" id="ABQ67048.1"/>
    </source>
</evidence>
<proteinExistence type="predicted"/>
<evidence type="ECO:0000259" key="2">
    <source>
        <dbReference type="Pfam" id="PF01979"/>
    </source>
</evidence>
<feature type="domain" description="Amidohydrolase-related" evidence="2">
    <location>
        <begin position="77"/>
        <end position="425"/>
    </location>
</feature>
<dbReference type="PANTHER" id="PTHR43135">
    <property type="entry name" value="ALPHA-D-RIBOSE 1-METHYLPHOSPHONATE 5-TRIPHOSPHATE DIPHOSPHATASE"/>
    <property type="match status" value="1"/>
</dbReference>
<dbReference type="GO" id="GO:0016810">
    <property type="term" value="F:hydrolase activity, acting on carbon-nitrogen (but not peptide) bonds"/>
    <property type="evidence" value="ECO:0007669"/>
    <property type="project" value="InterPro"/>
</dbReference>
<dbReference type="InterPro" id="IPR032466">
    <property type="entry name" value="Metal_Hydrolase"/>
</dbReference>